<proteinExistence type="inferred from homology"/>
<name>W7LGK1_CYTFI</name>
<dbReference type="Gene3D" id="3.40.190.10">
    <property type="entry name" value="Periplasmic binding protein-like II"/>
    <property type="match status" value="1"/>
</dbReference>
<comment type="similarity">
    <text evidence="1">Belongs to the UPF0065 (bug) family.</text>
</comment>
<dbReference type="CDD" id="cd07012">
    <property type="entry name" value="PBP2_Bug_TTT"/>
    <property type="match status" value="1"/>
</dbReference>
<dbReference type="Gene3D" id="3.40.190.150">
    <property type="entry name" value="Bordetella uptake gene, domain 1"/>
    <property type="match status" value="1"/>
</dbReference>
<dbReference type="InterPro" id="IPR042100">
    <property type="entry name" value="Bug_dom1"/>
</dbReference>
<evidence type="ECO:0000313" key="3">
    <source>
        <dbReference type="Proteomes" id="UP000019270"/>
    </source>
</evidence>
<dbReference type="Proteomes" id="UP000019270">
    <property type="component" value="Unassembled WGS sequence"/>
</dbReference>
<sequence length="420" mass="45960">MKFSKSLNVLLHLKTLTISVHGKKINQVFGLFGTKIALKINEALHKNGGDYTDRGISPYQRKKSNVFKGTLTHLIYRNFKIFFIWGENNMKLKRISFLSLAIALVFFLQACNSSPQGASSEEKKSGGNYPERQIEIIVGFGAGGGSDNFARAIAKELKDILGVNINVVNMPGAAGINSADHVARQPADGYTIWSATSNHPVNIAAGVEKNDLSKLTSVGRVQNDTMTLQVKSDGKFKDIDDLIAQAKEKPGEITIGGTGSAGFDELVVKQFEKATGTKFNYISFEGSGEMTAALLGGHIDVIAEEPGPSIAQLESGDIKMLIAFTEEKMEGFEDVPTSTEMGIDVTDGQGRGFMVHSDTPPEIISALEKALEEAKDRPDYKEYEKANYLHLRDGWLNSEEYNAEFEKLIDTYGSLLNDMK</sequence>
<dbReference type="PATRIC" id="fig|1307436.3.peg.2474"/>
<dbReference type="AlphaFoldDB" id="W7LGK1"/>
<dbReference type="PANTHER" id="PTHR42928">
    <property type="entry name" value="TRICARBOXYLATE-BINDING PROTEIN"/>
    <property type="match status" value="1"/>
</dbReference>
<accession>W7LGK1</accession>
<dbReference type="SUPFAM" id="SSF53850">
    <property type="entry name" value="Periplasmic binding protein-like II"/>
    <property type="match status" value="1"/>
</dbReference>
<dbReference type="InterPro" id="IPR005064">
    <property type="entry name" value="BUG"/>
</dbReference>
<dbReference type="Pfam" id="PF03401">
    <property type="entry name" value="TctC"/>
    <property type="match status" value="1"/>
</dbReference>
<reference evidence="3" key="1">
    <citation type="submission" date="2013-03" db="EMBL/GenBank/DDBJ databases">
        <title>Draft genome sequence of Bacillus firmus DS1.</title>
        <authorList>
            <person name="Peng D."/>
            <person name="Zhu L."/>
            <person name="Sun M."/>
        </authorList>
    </citation>
    <scope>NUCLEOTIDE SEQUENCE [LARGE SCALE GENOMIC DNA]</scope>
    <source>
        <strain evidence="3">DS1</strain>
    </source>
</reference>
<dbReference type="PANTHER" id="PTHR42928:SF5">
    <property type="entry name" value="BLR1237 PROTEIN"/>
    <property type="match status" value="1"/>
</dbReference>
<dbReference type="EMBL" id="APVL01000007">
    <property type="protein sequence ID" value="EWG11129.1"/>
    <property type="molecule type" value="Genomic_DNA"/>
</dbReference>
<protein>
    <submittedName>
        <fullName evidence="2">Tripartate TCA cycle transporter binding protein</fullName>
    </submittedName>
</protein>
<evidence type="ECO:0000313" key="2">
    <source>
        <dbReference type="EMBL" id="EWG11129.1"/>
    </source>
</evidence>
<evidence type="ECO:0000256" key="1">
    <source>
        <dbReference type="ARBA" id="ARBA00006987"/>
    </source>
</evidence>
<gene>
    <name evidence="2" type="ORF">PBF_11572</name>
</gene>
<reference evidence="2 3" key="2">
    <citation type="journal article" date="2016" name="Sci. Rep.">
        <title>A novel serine protease, Sep1, from Bacillus firmus DS-1 has nematicidal activity and degrades multiple intestinal-associated nematode proteins.</title>
        <authorList>
            <person name="Geng C."/>
            <person name="Nie X."/>
            <person name="Tang Z."/>
            <person name="Zhang Y."/>
            <person name="Lin J."/>
            <person name="Sun M."/>
            <person name="Peng D."/>
        </authorList>
    </citation>
    <scope>NUCLEOTIDE SEQUENCE [LARGE SCALE GENOMIC DNA]</scope>
    <source>
        <strain evidence="2 3">DS1</strain>
    </source>
</reference>
<dbReference type="eggNOG" id="COG3181">
    <property type="taxonomic scope" value="Bacteria"/>
</dbReference>
<organism evidence="2 3">
    <name type="scientific">Cytobacillus firmus DS1</name>
    <dbReference type="NCBI Taxonomy" id="1307436"/>
    <lineage>
        <taxon>Bacteria</taxon>
        <taxon>Bacillati</taxon>
        <taxon>Bacillota</taxon>
        <taxon>Bacilli</taxon>
        <taxon>Bacillales</taxon>
        <taxon>Bacillaceae</taxon>
        <taxon>Cytobacillus</taxon>
    </lineage>
</organism>
<comment type="caution">
    <text evidence="2">The sequence shown here is derived from an EMBL/GenBank/DDBJ whole genome shotgun (WGS) entry which is preliminary data.</text>
</comment>